<dbReference type="Gene3D" id="1.10.10.10">
    <property type="entry name" value="Winged helix-like DNA-binding domain superfamily/Winged helix DNA-binding domain"/>
    <property type="match status" value="1"/>
</dbReference>
<dbReference type="InterPro" id="IPR000835">
    <property type="entry name" value="HTH_MarR-typ"/>
</dbReference>
<sequence length="167" mass="18226">MPARSMSSTPSLEDLPGFHIRRLQQIAVAVFLEETQEHGVTPVQYAALAAVQRQPGVDQRTLARTIGFDTSTIGSVIDRLEARGWMQRNASPTDRRVRMLTLTDDGVALLQAVEPGMLRAQARMLEPLPEAQRAVFMGMLRVLVDGNNELSRAPSAPSAPLSGHVTD</sequence>
<gene>
    <name evidence="2" type="ORF">PSQ40_02800</name>
</gene>
<proteinExistence type="predicted"/>
<organism evidence="2 3">
    <name type="scientific">Curvibacter cyanobacteriorum</name>
    <dbReference type="NCBI Taxonomy" id="3026422"/>
    <lineage>
        <taxon>Bacteria</taxon>
        <taxon>Pseudomonadati</taxon>
        <taxon>Pseudomonadota</taxon>
        <taxon>Betaproteobacteria</taxon>
        <taxon>Burkholderiales</taxon>
        <taxon>Comamonadaceae</taxon>
        <taxon>Curvibacter</taxon>
    </lineage>
</organism>
<dbReference type="RefSeq" id="WP_273948594.1">
    <property type="nucleotide sequence ID" value="NZ_JAQSIP010000001.1"/>
</dbReference>
<dbReference type="PROSITE" id="PS50995">
    <property type="entry name" value="HTH_MARR_2"/>
    <property type="match status" value="1"/>
</dbReference>
<evidence type="ECO:0000313" key="3">
    <source>
        <dbReference type="Proteomes" id="UP001528673"/>
    </source>
</evidence>
<dbReference type="PRINTS" id="PR00598">
    <property type="entry name" value="HTHMARR"/>
</dbReference>
<dbReference type="InterPro" id="IPR036388">
    <property type="entry name" value="WH-like_DNA-bd_sf"/>
</dbReference>
<dbReference type="Proteomes" id="UP001528673">
    <property type="component" value="Unassembled WGS sequence"/>
</dbReference>
<protein>
    <submittedName>
        <fullName evidence="2">MarR family transcriptional regulator</fullName>
    </submittedName>
</protein>
<comment type="caution">
    <text evidence="2">The sequence shown here is derived from an EMBL/GenBank/DDBJ whole genome shotgun (WGS) entry which is preliminary data.</text>
</comment>
<dbReference type="EMBL" id="JAQSIP010000001">
    <property type="protein sequence ID" value="MDD0837492.1"/>
    <property type="molecule type" value="Genomic_DNA"/>
</dbReference>
<dbReference type="SMART" id="SM00347">
    <property type="entry name" value="HTH_MARR"/>
    <property type="match status" value="1"/>
</dbReference>
<dbReference type="Pfam" id="PF12802">
    <property type="entry name" value="MarR_2"/>
    <property type="match status" value="1"/>
</dbReference>
<name>A0ABT5MTX6_9BURK</name>
<dbReference type="SUPFAM" id="SSF46785">
    <property type="entry name" value="Winged helix' DNA-binding domain"/>
    <property type="match status" value="1"/>
</dbReference>
<dbReference type="InterPro" id="IPR039422">
    <property type="entry name" value="MarR/SlyA-like"/>
</dbReference>
<feature type="domain" description="HTH marR-type" evidence="1">
    <location>
        <begin position="1"/>
        <end position="145"/>
    </location>
</feature>
<reference evidence="2 3" key="1">
    <citation type="submission" date="2023-02" db="EMBL/GenBank/DDBJ databases">
        <title>Bacterial whole genomic sequence of Curvibacter sp. HBC61.</title>
        <authorList>
            <person name="Le V."/>
            <person name="Ko S.-R."/>
            <person name="Ahn C.-Y."/>
            <person name="Oh H.-M."/>
        </authorList>
    </citation>
    <scope>NUCLEOTIDE SEQUENCE [LARGE SCALE GENOMIC DNA]</scope>
    <source>
        <strain evidence="2 3">HBC61</strain>
    </source>
</reference>
<keyword evidence="3" id="KW-1185">Reference proteome</keyword>
<evidence type="ECO:0000259" key="1">
    <source>
        <dbReference type="PROSITE" id="PS50995"/>
    </source>
</evidence>
<dbReference type="InterPro" id="IPR036390">
    <property type="entry name" value="WH_DNA-bd_sf"/>
</dbReference>
<accession>A0ABT5MTX6</accession>
<dbReference type="PANTHER" id="PTHR33164:SF95">
    <property type="entry name" value="TRANSCRIPTIONAL REGULATOR"/>
    <property type="match status" value="1"/>
</dbReference>
<dbReference type="PANTHER" id="PTHR33164">
    <property type="entry name" value="TRANSCRIPTIONAL REGULATOR, MARR FAMILY"/>
    <property type="match status" value="1"/>
</dbReference>
<evidence type="ECO:0000313" key="2">
    <source>
        <dbReference type="EMBL" id="MDD0837492.1"/>
    </source>
</evidence>